<evidence type="ECO:0008006" key="4">
    <source>
        <dbReference type="Google" id="ProtNLM"/>
    </source>
</evidence>
<name>A0A1G2U783_9BACT</name>
<reference evidence="2 3" key="1">
    <citation type="journal article" date="2016" name="Nat. Commun.">
        <title>Thousands of microbial genomes shed light on interconnected biogeochemical processes in an aquifer system.</title>
        <authorList>
            <person name="Anantharaman K."/>
            <person name="Brown C.T."/>
            <person name="Hug L.A."/>
            <person name="Sharon I."/>
            <person name="Castelle C.J."/>
            <person name="Probst A.J."/>
            <person name="Thomas B.C."/>
            <person name="Singh A."/>
            <person name="Wilkins M.J."/>
            <person name="Karaoz U."/>
            <person name="Brodie E.L."/>
            <person name="Williams K.H."/>
            <person name="Hubbard S.S."/>
            <person name="Banfield J.F."/>
        </authorList>
    </citation>
    <scope>NUCLEOTIDE SEQUENCE [LARGE SCALE GENOMIC DNA]</scope>
</reference>
<dbReference type="EMBL" id="MHWD01000004">
    <property type="protein sequence ID" value="OHB04812.1"/>
    <property type="molecule type" value="Genomic_DNA"/>
</dbReference>
<accession>A0A1G2U783</accession>
<evidence type="ECO:0000313" key="3">
    <source>
        <dbReference type="Proteomes" id="UP000179283"/>
    </source>
</evidence>
<sequence>MYSLSSKKRLWYRISLAVIFVIAAPLLILYASGYRLDDAFRLASTGGIYISAPQSGVEIYVDNELIRKTSAFQKNAFVQNLKPADYEIRVTKEDYQEWSKILSVFPETVTEAHSFLLRKEPVLVEVRSLVSAETDGDRATSTATTSIKQIKNPEYDIAIKLFEPIKTSTLKKATSTDIEKVSRKLSVLRDGDILRVTWLGNMDDIPGYFCRNEICKEEIIINPNSKIKHFDFFPGREDLIIMSLENGIYVSEIDDRSKQNVQKIVEGGGYDFRILEGDQIYIKKAKQIFVLNQA</sequence>
<evidence type="ECO:0000256" key="1">
    <source>
        <dbReference type="SAM" id="Phobius"/>
    </source>
</evidence>
<gene>
    <name evidence="2" type="ORF">A2920_00115</name>
</gene>
<protein>
    <recommendedName>
        <fullName evidence="4">PEGA domain-containing protein</fullName>
    </recommendedName>
</protein>
<keyword evidence="1" id="KW-1133">Transmembrane helix</keyword>
<feature type="transmembrane region" description="Helical" evidence="1">
    <location>
        <begin position="12"/>
        <end position="31"/>
    </location>
</feature>
<dbReference type="Proteomes" id="UP000179283">
    <property type="component" value="Unassembled WGS sequence"/>
</dbReference>
<organism evidence="2 3">
    <name type="scientific">Candidatus Zambryskibacteria bacterium RIFCSPLOWO2_01_FULL_43_17</name>
    <dbReference type="NCBI Taxonomy" id="1802760"/>
    <lineage>
        <taxon>Bacteria</taxon>
        <taxon>Candidatus Zambryskiibacteriota</taxon>
    </lineage>
</organism>
<dbReference type="AlphaFoldDB" id="A0A1G2U783"/>
<keyword evidence="1" id="KW-0812">Transmembrane</keyword>
<comment type="caution">
    <text evidence="2">The sequence shown here is derived from an EMBL/GenBank/DDBJ whole genome shotgun (WGS) entry which is preliminary data.</text>
</comment>
<evidence type="ECO:0000313" key="2">
    <source>
        <dbReference type="EMBL" id="OHB04812.1"/>
    </source>
</evidence>
<proteinExistence type="predicted"/>
<keyword evidence="1" id="KW-0472">Membrane</keyword>